<gene>
    <name evidence="1" type="ORF">PPROV_001071400</name>
</gene>
<keyword evidence="2" id="KW-1185">Reference proteome</keyword>
<evidence type="ECO:0000313" key="1">
    <source>
        <dbReference type="EMBL" id="GHP11987.1"/>
    </source>
</evidence>
<evidence type="ECO:0000313" key="2">
    <source>
        <dbReference type="Proteomes" id="UP000660262"/>
    </source>
</evidence>
<organism evidence="1 2">
    <name type="scientific">Pycnococcus provasolii</name>
    <dbReference type="NCBI Taxonomy" id="41880"/>
    <lineage>
        <taxon>Eukaryota</taxon>
        <taxon>Viridiplantae</taxon>
        <taxon>Chlorophyta</taxon>
        <taxon>Pseudoscourfieldiophyceae</taxon>
        <taxon>Pseudoscourfieldiales</taxon>
        <taxon>Pycnococcaceae</taxon>
        <taxon>Pycnococcus</taxon>
    </lineage>
</organism>
<dbReference type="Proteomes" id="UP000660262">
    <property type="component" value="Unassembled WGS sequence"/>
</dbReference>
<dbReference type="AlphaFoldDB" id="A0A830I4E1"/>
<accession>A0A830I4E1</accession>
<reference evidence="1" key="1">
    <citation type="submission" date="2020-10" db="EMBL/GenBank/DDBJ databases">
        <title>Unveiling of a novel bifunctional photoreceptor, Dualchrome1, isolated from a cosmopolitan green alga.</title>
        <authorList>
            <person name="Suzuki S."/>
            <person name="Kawachi M."/>
        </authorList>
    </citation>
    <scope>NUCLEOTIDE SEQUENCE</scope>
    <source>
        <strain evidence="1">NIES 2893</strain>
    </source>
</reference>
<dbReference type="EMBL" id="BNJQ01000037">
    <property type="protein sequence ID" value="GHP11987.1"/>
    <property type="molecule type" value="Genomic_DNA"/>
</dbReference>
<name>A0A830I4E1_9CHLO</name>
<proteinExistence type="predicted"/>
<sequence length="284" mass="32040">MGLPRSKTRFNAKFIIGIVGNSDHAVLPRLSYADLFSHRNYQKAASFFKELLASRSDVRLYALGNFVRDHPTPWLERTVQLPPDLIEHWPIWRERILDDARQMAKQMGDQPTIFLFDAGPVGKVILNHMYNAYPQHTYIDINGVLDEAHGGRKRNPEKFYTGDRARRMDDGALDGTCTYTRYVRVGDCVTTPLPSDGVIGKERLEPLVKECFSKGAKGKPLAARVGGFFHDNVAKMLRKSAEGAEKQKKMWNFWKAPDPKPLAANTLTMQGSVSKALPEGWGHD</sequence>
<comment type="caution">
    <text evidence="1">The sequence shown here is derived from an EMBL/GenBank/DDBJ whole genome shotgun (WGS) entry which is preliminary data.</text>
</comment>
<protein>
    <submittedName>
        <fullName evidence="1">Uncharacterized protein</fullName>
    </submittedName>
</protein>